<protein>
    <submittedName>
        <fullName evidence="1">Uncharacterized protein</fullName>
    </submittedName>
</protein>
<name>A0A0L0SDS2_ALLM3</name>
<keyword evidence="2" id="KW-1185">Reference proteome</keyword>
<evidence type="ECO:0000313" key="1">
    <source>
        <dbReference type="EMBL" id="KNE60535.1"/>
    </source>
</evidence>
<reference evidence="2" key="2">
    <citation type="submission" date="2009-11" db="EMBL/GenBank/DDBJ databases">
        <title>The Genome Sequence of Allomyces macrogynus strain ATCC 38327.</title>
        <authorList>
            <consortium name="The Broad Institute Genome Sequencing Platform"/>
            <person name="Russ C."/>
            <person name="Cuomo C."/>
            <person name="Shea T."/>
            <person name="Young S.K."/>
            <person name="Zeng Q."/>
            <person name="Koehrsen M."/>
            <person name="Haas B."/>
            <person name="Borodovsky M."/>
            <person name="Guigo R."/>
            <person name="Alvarado L."/>
            <person name="Berlin A."/>
            <person name="Borenstein D."/>
            <person name="Chen Z."/>
            <person name="Engels R."/>
            <person name="Freedman E."/>
            <person name="Gellesch M."/>
            <person name="Goldberg J."/>
            <person name="Griggs A."/>
            <person name="Gujja S."/>
            <person name="Heiman D."/>
            <person name="Hepburn T."/>
            <person name="Howarth C."/>
            <person name="Jen D."/>
            <person name="Larson L."/>
            <person name="Lewis B."/>
            <person name="Mehta T."/>
            <person name="Park D."/>
            <person name="Pearson M."/>
            <person name="Roberts A."/>
            <person name="Saif S."/>
            <person name="Shenoy N."/>
            <person name="Sisk P."/>
            <person name="Stolte C."/>
            <person name="Sykes S."/>
            <person name="Walk T."/>
            <person name="White J."/>
            <person name="Yandava C."/>
            <person name="Burger G."/>
            <person name="Gray M.W."/>
            <person name="Holland P.W.H."/>
            <person name="King N."/>
            <person name="Lang F.B.F."/>
            <person name="Roger A.J."/>
            <person name="Ruiz-Trillo I."/>
            <person name="Lander E."/>
            <person name="Nusbaum C."/>
        </authorList>
    </citation>
    <scope>NUCLEOTIDE SEQUENCE [LARGE SCALE GENOMIC DNA]</scope>
    <source>
        <strain evidence="2">ATCC 38327</strain>
    </source>
</reference>
<reference evidence="1 2" key="1">
    <citation type="submission" date="2009-11" db="EMBL/GenBank/DDBJ databases">
        <title>Annotation of Allomyces macrogynus ATCC 38327.</title>
        <authorList>
            <consortium name="The Broad Institute Genome Sequencing Platform"/>
            <person name="Russ C."/>
            <person name="Cuomo C."/>
            <person name="Burger G."/>
            <person name="Gray M.W."/>
            <person name="Holland P.W.H."/>
            <person name="King N."/>
            <person name="Lang F.B.F."/>
            <person name="Roger A.J."/>
            <person name="Ruiz-Trillo I."/>
            <person name="Young S.K."/>
            <person name="Zeng Q."/>
            <person name="Gargeya S."/>
            <person name="Fitzgerald M."/>
            <person name="Haas B."/>
            <person name="Abouelleil A."/>
            <person name="Alvarado L."/>
            <person name="Arachchi H.M."/>
            <person name="Berlin A."/>
            <person name="Chapman S.B."/>
            <person name="Gearin G."/>
            <person name="Goldberg J."/>
            <person name="Griggs A."/>
            <person name="Gujja S."/>
            <person name="Hansen M."/>
            <person name="Heiman D."/>
            <person name="Howarth C."/>
            <person name="Larimer J."/>
            <person name="Lui A."/>
            <person name="MacDonald P.J.P."/>
            <person name="McCowen C."/>
            <person name="Montmayeur A."/>
            <person name="Murphy C."/>
            <person name="Neiman D."/>
            <person name="Pearson M."/>
            <person name="Priest M."/>
            <person name="Roberts A."/>
            <person name="Saif S."/>
            <person name="Shea T."/>
            <person name="Sisk P."/>
            <person name="Stolte C."/>
            <person name="Sykes S."/>
            <person name="Wortman J."/>
            <person name="Nusbaum C."/>
            <person name="Birren B."/>
        </authorList>
    </citation>
    <scope>NUCLEOTIDE SEQUENCE [LARGE SCALE GENOMIC DNA]</scope>
    <source>
        <strain evidence="1 2">ATCC 38327</strain>
    </source>
</reference>
<dbReference type="EMBL" id="GG745336">
    <property type="protein sequence ID" value="KNE60535.1"/>
    <property type="molecule type" value="Genomic_DNA"/>
</dbReference>
<organism evidence="1 2">
    <name type="scientific">Allomyces macrogynus (strain ATCC 38327)</name>
    <name type="common">Allomyces javanicus var. macrogynus</name>
    <dbReference type="NCBI Taxonomy" id="578462"/>
    <lineage>
        <taxon>Eukaryota</taxon>
        <taxon>Fungi</taxon>
        <taxon>Fungi incertae sedis</taxon>
        <taxon>Blastocladiomycota</taxon>
        <taxon>Blastocladiomycetes</taxon>
        <taxon>Blastocladiales</taxon>
        <taxon>Blastocladiaceae</taxon>
        <taxon>Allomyces</taxon>
    </lineage>
</organism>
<accession>A0A0L0SDS2</accession>
<dbReference type="Proteomes" id="UP000054350">
    <property type="component" value="Unassembled WGS sequence"/>
</dbReference>
<dbReference type="AlphaFoldDB" id="A0A0L0SDS2"/>
<proteinExistence type="predicted"/>
<gene>
    <name evidence="1" type="ORF">AMAG_05917</name>
</gene>
<dbReference type="InterPro" id="IPR006594">
    <property type="entry name" value="LisH"/>
</dbReference>
<evidence type="ECO:0000313" key="2">
    <source>
        <dbReference type="Proteomes" id="UP000054350"/>
    </source>
</evidence>
<dbReference type="PROSITE" id="PS50896">
    <property type="entry name" value="LISH"/>
    <property type="match status" value="1"/>
</dbReference>
<dbReference type="OrthoDB" id="10677291at2759"/>
<sequence length="143" mass="14930">MPTAVALTPSPSGFLADAFASSTTASAALHALVPALSRPAAPPPADTAKFQQLASLLKTDLLKSGALGQIRAHLSASAFQLLSAQRAADALAAQQQPHDPVVLGMIVEYFAFYGLEHSLHTLLLETTTVQFVLLTAVLVRSID</sequence>
<dbReference type="VEuPathDB" id="FungiDB:AMAG_05917"/>